<dbReference type="KEGG" id="dfa:DFA_04935"/>
<evidence type="ECO:0000313" key="2">
    <source>
        <dbReference type="Proteomes" id="UP000007797"/>
    </source>
</evidence>
<dbReference type="Proteomes" id="UP000007797">
    <property type="component" value="Unassembled WGS sequence"/>
</dbReference>
<gene>
    <name evidence="1" type="ORF">DFA_04935</name>
</gene>
<dbReference type="STRING" id="1054147.F4PMF5"/>
<evidence type="ECO:0000313" key="1">
    <source>
        <dbReference type="EMBL" id="EGG22805.1"/>
    </source>
</evidence>
<dbReference type="AlphaFoldDB" id="F4PMF5"/>
<dbReference type="OrthoDB" id="14962at2759"/>
<organism evidence="1 2">
    <name type="scientific">Cavenderia fasciculata</name>
    <name type="common">Slime mold</name>
    <name type="synonym">Dictyostelium fasciculatum</name>
    <dbReference type="NCBI Taxonomy" id="261658"/>
    <lineage>
        <taxon>Eukaryota</taxon>
        <taxon>Amoebozoa</taxon>
        <taxon>Evosea</taxon>
        <taxon>Eumycetozoa</taxon>
        <taxon>Dictyostelia</taxon>
        <taxon>Acytosteliales</taxon>
        <taxon>Cavenderiaceae</taxon>
        <taxon>Cavenderia</taxon>
    </lineage>
</organism>
<reference evidence="2" key="1">
    <citation type="journal article" date="2011" name="Genome Res.">
        <title>Phylogeny-wide analysis of social amoeba genomes highlights ancient origins for complex intercellular communication.</title>
        <authorList>
            <person name="Heidel A.J."/>
            <person name="Lawal H.M."/>
            <person name="Felder M."/>
            <person name="Schilde C."/>
            <person name="Helps N.R."/>
            <person name="Tunggal B."/>
            <person name="Rivero F."/>
            <person name="John U."/>
            <person name="Schleicher M."/>
            <person name="Eichinger L."/>
            <person name="Platzer M."/>
            <person name="Noegel A.A."/>
            <person name="Schaap P."/>
            <person name="Gloeckner G."/>
        </authorList>
    </citation>
    <scope>NUCLEOTIDE SEQUENCE [LARGE SCALE GENOMIC DNA]</scope>
    <source>
        <strain evidence="2">SH3</strain>
    </source>
</reference>
<dbReference type="GeneID" id="14875885"/>
<dbReference type="EMBL" id="GL883008">
    <property type="protein sequence ID" value="EGG22805.1"/>
    <property type="molecule type" value="Genomic_DNA"/>
</dbReference>
<dbReference type="InterPro" id="IPR043129">
    <property type="entry name" value="ATPase_NBD"/>
</dbReference>
<dbReference type="PANTHER" id="PTHR14187">
    <property type="entry name" value="ALPHA KINASE/ELONGATION FACTOR 2 KINASE"/>
    <property type="match status" value="1"/>
</dbReference>
<dbReference type="RefSeq" id="XP_004360656.1">
    <property type="nucleotide sequence ID" value="XM_004360599.1"/>
</dbReference>
<dbReference type="PANTHER" id="PTHR14187:SF5">
    <property type="entry name" value="HEAT SHOCK 70 KDA PROTEIN 12A"/>
    <property type="match status" value="1"/>
</dbReference>
<protein>
    <submittedName>
        <fullName evidence="1">Uncharacterized protein</fullName>
    </submittedName>
</protein>
<keyword evidence="2" id="KW-1185">Reference proteome</keyword>
<dbReference type="SUPFAM" id="SSF53067">
    <property type="entry name" value="Actin-like ATPase domain"/>
    <property type="match status" value="1"/>
</dbReference>
<dbReference type="Gene3D" id="3.30.420.40">
    <property type="match status" value="1"/>
</dbReference>
<sequence length="317" mass="35892">MVKADNCNQTASVQSLITETLKFFKQTILDRINIIHQSDVLWVITVPTIWDDAAKQIIRQCAIAAGLCTIADDKESILLSYEAECGALDCIFEKRNSYRISEGQTVLVFDIGGATADFTVGATEILVSAVQTKTQITSELINLQINKTIEPYKFKIKLINYNDTMDIFLFLKMFYTLSNYAPMVGTRLPVLVTINIVRYAWEMDTMNGRYSEENRILITISKLLFETVNQLCVYPVTRSHTSRAGLSNHKATGQRFMKNDSFLKAKAVYSCTPKSIKRTIIYLNFPKRMVIAGLGCRKSPERALTQARSQEFPRVYA</sequence>
<proteinExistence type="predicted"/>
<accession>F4PMF5</accession>
<name>F4PMF5_CACFS</name>